<dbReference type="EMBL" id="WHOB01000028">
    <property type="protein sequence ID" value="NOU79544.1"/>
    <property type="molecule type" value="Genomic_DNA"/>
</dbReference>
<evidence type="ECO:0000313" key="10">
    <source>
        <dbReference type="EMBL" id="NOU79544.1"/>
    </source>
</evidence>
<name>A0ABX1YGE1_9BACL</name>
<dbReference type="PANTHER" id="PTHR36108">
    <property type="entry name" value="COLOSSIN-B-RELATED"/>
    <property type="match status" value="1"/>
</dbReference>
<dbReference type="InterPro" id="IPR041033">
    <property type="entry name" value="SpaA_PFL_dom_1"/>
</dbReference>
<evidence type="ECO:0000256" key="7">
    <source>
        <dbReference type="SAM" id="MobiDB-lite"/>
    </source>
</evidence>
<feature type="compositionally biased region" description="Low complexity" evidence="7">
    <location>
        <begin position="201"/>
        <end position="237"/>
    </location>
</feature>
<dbReference type="PROSITE" id="PS50847">
    <property type="entry name" value="GRAM_POS_ANCHORING"/>
    <property type="match status" value="1"/>
</dbReference>
<dbReference type="Gene3D" id="2.60.40.10">
    <property type="entry name" value="Immunoglobulins"/>
    <property type="match status" value="2"/>
</dbReference>
<accession>A0ABX1YGE1</accession>
<proteinExistence type="inferred from homology"/>
<evidence type="ECO:0000256" key="5">
    <source>
        <dbReference type="ARBA" id="ARBA00022729"/>
    </source>
</evidence>
<keyword evidence="8" id="KW-1133">Transmembrane helix</keyword>
<dbReference type="Gene3D" id="2.60.40.3440">
    <property type="match status" value="1"/>
</dbReference>
<feature type="region of interest" description="Disordered" evidence="7">
    <location>
        <begin position="344"/>
        <end position="365"/>
    </location>
</feature>
<keyword evidence="8" id="KW-0472">Membrane</keyword>
<feature type="non-terminal residue" evidence="10">
    <location>
        <position position="1"/>
    </location>
</feature>
<organism evidence="10 11">
    <name type="scientific">Paenibacillus phytohabitans</name>
    <dbReference type="NCBI Taxonomy" id="2654978"/>
    <lineage>
        <taxon>Bacteria</taxon>
        <taxon>Bacillati</taxon>
        <taxon>Bacillota</taxon>
        <taxon>Bacilli</taxon>
        <taxon>Bacillales</taxon>
        <taxon>Paenibacillaceae</taxon>
        <taxon>Paenibacillus</taxon>
    </lineage>
</organism>
<evidence type="ECO:0000256" key="6">
    <source>
        <dbReference type="ARBA" id="ARBA00023088"/>
    </source>
</evidence>
<dbReference type="Proteomes" id="UP000596857">
    <property type="component" value="Unassembled WGS sequence"/>
</dbReference>
<evidence type="ECO:0000259" key="9">
    <source>
        <dbReference type="PROSITE" id="PS50847"/>
    </source>
</evidence>
<sequence>KAQQVLAPIKNVETLGSLKLIKVDAADATKKLAGAEFKLTNSSKIVVATKTTNANGEIVFDDLKLGTYTLEETKAPAGYDLDPTERTITINSKVQQVLAPITNQETLGSIKLVKIAEGNAARKLAGAEFKLYDSNKSVVATGITNVNGEIEFKDLKLGVYTLQETVAPTGYYLDSTERSIIIDSKVQKVLAPITNKDIPAPTGAPGTNPVVTPTPTPVSTVTPGVTSTPGPSATGVPGVTFTPGPTPIATLSPTAPAVSSAPTPQATSATTVEDIPIDGEIPLGGIPSISVEPSHGTVVITPDGKWTYTPDPGYTGKDKFTITVTDEDGNDQDIIIEVGVDEVPTGTVTDTTSGEDGLPGDLPKTGEESPLPLYLMGGGLIVLGIILARRFKTRNKPE</sequence>
<keyword evidence="5" id="KW-0732">Signal</keyword>
<feature type="domain" description="Gram-positive cocci surface proteins LPxTG" evidence="9">
    <location>
        <begin position="362"/>
        <end position="398"/>
    </location>
</feature>
<gene>
    <name evidence="10" type="ORF">GC101_11725</name>
</gene>
<feature type="region of interest" description="Disordered" evidence="7">
    <location>
        <begin position="200"/>
        <end position="237"/>
    </location>
</feature>
<evidence type="ECO:0000256" key="4">
    <source>
        <dbReference type="ARBA" id="ARBA00022525"/>
    </source>
</evidence>
<evidence type="ECO:0000256" key="2">
    <source>
        <dbReference type="ARBA" id="ARBA00007257"/>
    </source>
</evidence>
<keyword evidence="4" id="KW-0964">Secreted</keyword>
<evidence type="ECO:0000256" key="8">
    <source>
        <dbReference type="SAM" id="Phobius"/>
    </source>
</evidence>
<evidence type="ECO:0000256" key="3">
    <source>
        <dbReference type="ARBA" id="ARBA00022512"/>
    </source>
</evidence>
<dbReference type="Pfam" id="PF17802">
    <property type="entry name" value="SpaA"/>
    <property type="match status" value="2"/>
</dbReference>
<dbReference type="InterPro" id="IPR013783">
    <property type="entry name" value="Ig-like_fold"/>
</dbReference>
<evidence type="ECO:0000256" key="1">
    <source>
        <dbReference type="ARBA" id="ARBA00004168"/>
    </source>
</evidence>
<evidence type="ECO:0000313" key="11">
    <source>
        <dbReference type="Proteomes" id="UP000596857"/>
    </source>
</evidence>
<protein>
    <submittedName>
        <fullName evidence="10">LPXTG cell wall anchor domain-containing protein</fullName>
    </submittedName>
</protein>
<keyword evidence="11" id="KW-1185">Reference proteome</keyword>
<reference evidence="10 11" key="1">
    <citation type="submission" date="2019-10" db="EMBL/GenBank/DDBJ databases">
        <title>Description of Paenibacillus terricola sp. nov.</title>
        <authorList>
            <person name="Carlier A."/>
            <person name="Qi S."/>
        </authorList>
    </citation>
    <scope>NUCLEOTIDE SEQUENCE [LARGE SCALE GENOMIC DNA]</scope>
    <source>
        <strain evidence="10 11">LMG 31459</strain>
    </source>
</reference>
<dbReference type="SUPFAM" id="SSF49478">
    <property type="entry name" value="Cna protein B-type domain"/>
    <property type="match status" value="2"/>
</dbReference>
<dbReference type="PANTHER" id="PTHR36108:SF13">
    <property type="entry name" value="COLOSSIN-B-RELATED"/>
    <property type="match status" value="1"/>
</dbReference>
<dbReference type="RefSeq" id="WP_171717408.1">
    <property type="nucleotide sequence ID" value="NZ_WHOB01000028.1"/>
</dbReference>
<dbReference type="NCBIfam" id="TIGR01167">
    <property type="entry name" value="LPXTG_anchor"/>
    <property type="match status" value="1"/>
</dbReference>
<keyword evidence="6" id="KW-0572">Peptidoglycan-anchor</keyword>
<keyword evidence="8" id="KW-0812">Transmembrane</keyword>
<comment type="caution">
    <text evidence="10">The sequence shown here is derived from an EMBL/GenBank/DDBJ whole genome shotgun (WGS) entry which is preliminary data.</text>
</comment>
<keyword evidence="3" id="KW-0134">Cell wall</keyword>
<dbReference type="InterPro" id="IPR019931">
    <property type="entry name" value="LPXTG_anchor"/>
</dbReference>
<comment type="subcellular location">
    <subcellularLocation>
        <location evidence="1">Secreted</location>
        <location evidence="1">Cell wall</location>
        <topology evidence="1">Peptidoglycan-anchor</topology>
    </subcellularLocation>
</comment>
<comment type="similarity">
    <text evidence="2">Belongs to the serine-aspartate repeat-containing protein (SDr) family.</text>
</comment>
<dbReference type="Pfam" id="PF17963">
    <property type="entry name" value="Big_9"/>
    <property type="match status" value="1"/>
</dbReference>
<feature type="transmembrane region" description="Helical" evidence="8">
    <location>
        <begin position="371"/>
        <end position="388"/>
    </location>
</feature>